<feature type="signal peptide" evidence="1">
    <location>
        <begin position="1"/>
        <end position="27"/>
    </location>
</feature>
<dbReference type="SUPFAM" id="SSF49503">
    <property type="entry name" value="Cupredoxins"/>
    <property type="match status" value="1"/>
</dbReference>
<dbReference type="Gene3D" id="2.60.40.420">
    <property type="entry name" value="Cupredoxins - blue copper proteins"/>
    <property type="match status" value="1"/>
</dbReference>
<dbReference type="RefSeq" id="WP_014449826.1">
    <property type="nucleotide sequence ID" value="NC_017094.1"/>
</dbReference>
<proteinExistence type="predicted"/>
<dbReference type="PATRIC" id="fig|1162668.3.peg.1977"/>
<protein>
    <recommendedName>
        <fullName evidence="2">EfeO-type cupredoxin-like domain-containing protein</fullName>
    </recommendedName>
</protein>
<keyword evidence="4" id="KW-1185">Reference proteome</keyword>
<accession>I0IPZ2</accession>
<dbReference type="EMBL" id="AP012342">
    <property type="protein sequence ID" value="BAM07341.1"/>
    <property type="molecule type" value="Genomic_DNA"/>
</dbReference>
<dbReference type="AlphaFoldDB" id="I0IPZ2"/>
<dbReference type="STRING" id="1162668.LFE_1660"/>
<dbReference type="eggNOG" id="COG4633">
    <property type="taxonomic scope" value="Bacteria"/>
</dbReference>
<dbReference type="KEGG" id="lfc:LFE_1660"/>
<evidence type="ECO:0000313" key="3">
    <source>
        <dbReference type="EMBL" id="BAM07341.1"/>
    </source>
</evidence>
<dbReference type="OrthoDB" id="5958460at2"/>
<feature type="chain" id="PRO_5003629860" description="EfeO-type cupredoxin-like domain-containing protein" evidence="1">
    <location>
        <begin position="28"/>
        <end position="121"/>
    </location>
</feature>
<dbReference type="Proteomes" id="UP000007382">
    <property type="component" value="Chromosome"/>
</dbReference>
<gene>
    <name evidence="3" type="ordered locus">LFE_1660</name>
</gene>
<dbReference type="InterPro" id="IPR028096">
    <property type="entry name" value="EfeO_Cupredoxin"/>
</dbReference>
<evidence type="ECO:0000259" key="2">
    <source>
        <dbReference type="Pfam" id="PF13473"/>
    </source>
</evidence>
<evidence type="ECO:0000313" key="4">
    <source>
        <dbReference type="Proteomes" id="UP000007382"/>
    </source>
</evidence>
<reference evidence="3 4" key="1">
    <citation type="journal article" date="2012" name="J. Bacteriol.">
        <title>Complete Genome Sequence of Leptospirillum ferrooxidans Strain C2-3, Isolated from a Fresh Volcanic Ash Deposit on the Island of Miyake, Japan.</title>
        <authorList>
            <person name="Fujimura R."/>
            <person name="Sato Y."/>
            <person name="Nishizawa T."/>
            <person name="Oshima K."/>
            <person name="Kim S.-W."/>
            <person name="Hattori M."/>
            <person name="Kamijo T."/>
            <person name="Ohta H."/>
        </authorList>
    </citation>
    <scope>NUCLEOTIDE SEQUENCE [LARGE SCALE GENOMIC DNA]</scope>
    <source>
        <strain evidence="3 4">C2-3</strain>
    </source>
</reference>
<name>I0IPZ2_LEPFC</name>
<dbReference type="Pfam" id="PF13473">
    <property type="entry name" value="Cupredoxin_1"/>
    <property type="match status" value="1"/>
</dbReference>
<reference evidence="4" key="2">
    <citation type="submission" date="2012-03" db="EMBL/GenBank/DDBJ databases">
        <title>The complete genome sequence of the pioneer microbe on fresh volcanic deposit, Leptospirillum ferrooxidans strain C2-3.</title>
        <authorList>
            <person name="Fujimura R."/>
            <person name="Sato Y."/>
            <person name="Nishizawa T."/>
            <person name="Nanba K."/>
            <person name="Oshima K."/>
            <person name="Hattori M."/>
            <person name="Kamijo T."/>
            <person name="Ohta H."/>
        </authorList>
    </citation>
    <scope>NUCLEOTIDE SEQUENCE [LARGE SCALE GENOMIC DNA]</scope>
    <source>
        <strain evidence="4">C2-3</strain>
    </source>
</reference>
<sequence>MSRPKTIIARCTLFAIGLVLIVPSALTAQNTDDVPLTLQHHQFIPEKISVLPNKRFVIVLENKDNHPEEFESYDLEFEILVLPHKTIRVPVRPLPKGTYAFFGDFHPKTAKGVVSVGDSSP</sequence>
<dbReference type="InterPro" id="IPR008972">
    <property type="entry name" value="Cupredoxin"/>
</dbReference>
<evidence type="ECO:0000256" key="1">
    <source>
        <dbReference type="SAM" id="SignalP"/>
    </source>
</evidence>
<dbReference type="HOGENOM" id="CLU_157112_2_0_0"/>
<organism evidence="3 4">
    <name type="scientific">Leptospirillum ferrooxidans (strain C2-3)</name>
    <dbReference type="NCBI Taxonomy" id="1162668"/>
    <lineage>
        <taxon>Bacteria</taxon>
        <taxon>Pseudomonadati</taxon>
        <taxon>Nitrospirota</taxon>
        <taxon>Nitrospiria</taxon>
        <taxon>Nitrospirales</taxon>
        <taxon>Nitrospiraceae</taxon>
        <taxon>Leptospirillum</taxon>
    </lineage>
</organism>
<feature type="domain" description="EfeO-type cupredoxin-like" evidence="2">
    <location>
        <begin position="14"/>
        <end position="114"/>
    </location>
</feature>
<keyword evidence="1" id="KW-0732">Signal</keyword>